<dbReference type="InterPro" id="IPR036812">
    <property type="entry name" value="NAD(P)_OxRdtase_dom_sf"/>
</dbReference>
<comment type="catalytic activity">
    <reaction evidence="16">
        <text>a secondary alcohol + NADP(+) = a ketone + NADPH + H(+)</text>
        <dbReference type="Rhea" id="RHEA:19257"/>
        <dbReference type="ChEBI" id="CHEBI:15378"/>
        <dbReference type="ChEBI" id="CHEBI:17087"/>
        <dbReference type="ChEBI" id="CHEBI:35681"/>
        <dbReference type="ChEBI" id="CHEBI:57783"/>
        <dbReference type="ChEBI" id="CHEBI:58349"/>
    </reaction>
    <physiologicalReaction direction="right-to-left" evidence="16">
        <dbReference type="Rhea" id="RHEA:19259"/>
    </physiologicalReaction>
</comment>
<dbReference type="InterPro" id="IPR005400">
    <property type="entry name" value="K_chnl_volt-dep_bsu_KCNAB1"/>
</dbReference>
<dbReference type="Pfam" id="PF00248">
    <property type="entry name" value="Aldo_ket_red"/>
    <property type="match status" value="1"/>
</dbReference>
<dbReference type="Proteomes" id="UP001642483">
    <property type="component" value="Unassembled WGS sequence"/>
</dbReference>
<evidence type="ECO:0000256" key="7">
    <source>
        <dbReference type="ARBA" id="ARBA00022490"/>
    </source>
</evidence>
<protein>
    <recommendedName>
        <fullName evidence="4">Voltage-gated potassium channel subunit beta-1</fullName>
    </recommendedName>
    <alternativeName>
        <fullName evidence="14">K(+) channel subunit beta-1</fullName>
    </alternativeName>
    <alternativeName>
        <fullName evidence="15">Kv-beta-1</fullName>
    </alternativeName>
</protein>
<evidence type="ECO:0000256" key="3">
    <source>
        <dbReference type="ARBA" id="ARBA00006515"/>
    </source>
</evidence>
<evidence type="ECO:0000256" key="13">
    <source>
        <dbReference type="ARBA" id="ARBA00023136"/>
    </source>
</evidence>
<dbReference type="SUPFAM" id="SSF51430">
    <property type="entry name" value="NAD(P)-linked oxidoreductase"/>
    <property type="match status" value="1"/>
</dbReference>
<keyword evidence="8" id="KW-0633">Potassium transport</keyword>
<evidence type="ECO:0000256" key="10">
    <source>
        <dbReference type="ARBA" id="ARBA00022958"/>
    </source>
</evidence>
<keyword evidence="7" id="KW-0963">Cytoplasm</keyword>
<dbReference type="PRINTS" id="PR01577">
    <property type="entry name" value="KCNABCHANNEL"/>
</dbReference>
<accession>A0ABP0GZ57</accession>
<keyword evidence="13" id="KW-0472">Membrane</keyword>
<dbReference type="InterPro" id="IPR005399">
    <property type="entry name" value="K_chnl_volt-dep_bsu_KCNAB-rel"/>
</dbReference>
<evidence type="ECO:0000256" key="12">
    <source>
        <dbReference type="ARBA" id="ARBA00023065"/>
    </source>
</evidence>
<dbReference type="PANTHER" id="PTHR43150:SF2">
    <property type="entry name" value="HYPERKINETIC, ISOFORM M"/>
    <property type="match status" value="1"/>
</dbReference>
<evidence type="ECO:0000256" key="1">
    <source>
        <dbReference type="ARBA" id="ARBA00004413"/>
    </source>
</evidence>
<feature type="domain" description="NADP-dependent oxidoreductase" evidence="18">
    <location>
        <begin position="14"/>
        <end position="301"/>
    </location>
</feature>
<evidence type="ECO:0000313" key="19">
    <source>
        <dbReference type="EMBL" id="CAK8696932.1"/>
    </source>
</evidence>
<reference evidence="19 20" key="1">
    <citation type="submission" date="2024-02" db="EMBL/GenBank/DDBJ databases">
        <authorList>
            <person name="Daric V."/>
            <person name="Darras S."/>
        </authorList>
    </citation>
    <scope>NUCLEOTIDE SEQUENCE [LARGE SCALE GENOMIC DNA]</scope>
</reference>
<dbReference type="InterPro" id="IPR023210">
    <property type="entry name" value="NADP_OxRdtase_dom"/>
</dbReference>
<comment type="catalytic activity">
    <reaction evidence="17">
        <text>a primary alcohol + NADP(+) = an aldehyde + NADPH + H(+)</text>
        <dbReference type="Rhea" id="RHEA:15937"/>
        <dbReference type="ChEBI" id="CHEBI:15378"/>
        <dbReference type="ChEBI" id="CHEBI:15734"/>
        <dbReference type="ChEBI" id="CHEBI:17478"/>
        <dbReference type="ChEBI" id="CHEBI:57783"/>
        <dbReference type="ChEBI" id="CHEBI:58349"/>
    </reaction>
    <physiologicalReaction direction="right-to-left" evidence="17">
        <dbReference type="Rhea" id="RHEA:15939"/>
    </physiologicalReaction>
</comment>
<evidence type="ECO:0000256" key="6">
    <source>
        <dbReference type="ARBA" id="ARBA00022475"/>
    </source>
</evidence>
<evidence type="ECO:0000256" key="2">
    <source>
        <dbReference type="ARBA" id="ARBA00004496"/>
    </source>
</evidence>
<comment type="subcellular location">
    <subcellularLocation>
        <location evidence="1">Cell membrane</location>
        <topology evidence="1">Peripheral membrane protein</topology>
        <orientation evidence="1">Cytoplasmic side</orientation>
    </subcellularLocation>
    <subcellularLocation>
        <location evidence="2">Cytoplasm</location>
    </subcellularLocation>
</comment>
<sequence>MRNLGRSGLRVSCIGLGTWATFANQISDELAEELVTIAYENGVNLFDTAEVYASGKAEILLGKIIKKKKWRRSALVITTKLYWGGVAETERGLSRKHIIEGLNGSLQRLQLSYVDVVFANRSDPKTPMEEIVRAFTHVINQGLALYWGTSRWSAAEIMEAHSVARQFNLIPPIAEQAEYHFFQRETAENWLPQLSQKIGVGMLTWSPLACGIISGKYINGFPMNSRAEIKGFSWLKEKIASESGKRQQAKLMELQIIADRIGCTLGQLAIAWCIRHESNSGVLIGASSVEQLYENLKSLSFLSHVTNSKVLKEVDTVLGTGTNSNGNL</sequence>
<evidence type="ECO:0000256" key="9">
    <source>
        <dbReference type="ARBA" id="ARBA00022857"/>
    </source>
</evidence>
<comment type="caution">
    <text evidence="19">The sequence shown here is derived from an EMBL/GenBank/DDBJ whole genome shotgun (WGS) entry which is preliminary data.</text>
</comment>
<dbReference type="PRINTS" id="PR01578">
    <property type="entry name" value="KCNAB1CHANEL"/>
</dbReference>
<evidence type="ECO:0000259" key="18">
    <source>
        <dbReference type="Pfam" id="PF00248"/>
    </source>
</evidence>
<evidence type="ECO:0000256" key="15">
    <source>
        <dbReference type="ARBA" id="ARBA00032588"/>
    </source>
</evidence>
<proteinExistence type="inferred from homology"/>
<gene>
    <name evidence="19" type="ORF">CVLEPA_LOCUS30229</name>
</gene>
<evidence type="ECO:0000256" key="17">
    <source>
        <dbReference type="ARBA" id="ARBA00048943"/>
    </source>
</evidence>
<organism evidence="19 20">
    <name type="scientific">Clavelina lepadiformis</name>
    <name type="common">Light-bulb sea squirt</name>
    <name type="synonym">Ascidia lepadiformis</name>
    <dbReference type="NCBI Taxonomy" id="159417"/>
    <lineage>
        <taxon>Eukaryota</taxon>
        <taxon>Metazoa</taxon>
        <taxon>Chordata</taxon>
        <taxon>Tunicata</taxon>
        <taxon>Ascidiacea</taxon>
        <taxon>Aplousobranchia</taxon>
        <taxon>Clavelinidae</taxon>
        <taxon>Clavelina</taxon>
    </lineage>
</organism>
<evidence type="ECO:0000256" key="14">
    <source>
        <dbReference type="ARBA" id="ARBA00031439"/>
    </source>
</evidence>
<comment type="similarity">
    <text evidence="3">Belongs to the shaker potassium channel beta subunit family.</text>
</comment>
<dbReference type="Gene3D" id="3.20.20.100">
    <property type="entry name" value="NADP-dependent oxidoreductase domain"/>
    <property type="match status" value="1"/>
</dbReference>
<dbReference type="EMBL" id="CAWYQH010000163">
    <property type="protein sequence ID" value="CAK8696932.1"/>
    <property type="molecule type" value="Genomic_DNA"/>
</dbReference>
<evidence type="ECO:0000256" key="11">
    <source>
        <dbReference type="ARBA" id="ARBA00023002"/>
    </source>
</evidence>
<evidence type="ECO:0000313" key="20">
    <source>
        <dbReference type="Proteomes" id="UP001642483"/>
    </source>
</evidence>
<evidence type="ECO:0000256" key="8">
    <source>
        <dbReference type="ARBA" id="ARBA00022538"/>
    </source>
</evidence>
<dbReference type="NCBIfam" id="TIGR01293">
    <property type="entry name" value="Kv_beta"/>
    <property type="match status" value="1"/>
</dbReference>
<evidence type="ECO:0000256" key="16">
    <source>
        <dbReference type="ARBA" id="ARBA00047998"/>
    </source>
</evidence>
<keyword evidence="6" id="KW-1003">Cell membrane</keyword>
<name>A0ABP0GZ57_CLALP</name>
<keyword evidence="5" id="KW-0813">Transport</keyword>
<evidence type="ECO:0000256" key="4">
    <source>
        <dbReference type="ARBA" id="ARBA00013314"/>
    </source>
</evidence>
<keyword evidence="10" id="KW-0630">Potassium</keyword>
<keyword evidence="11" id="KW-0560">Oxidoreductase</keyword>
<keyword evidence="12" id="KW-0406">Ion transport</keyword>
<evidence type="ECO:0000256" key="5">
    <source>
        <dbReference type="ARBA" id="ARBA00022448"/>
    </source>
</evidence>
<dbReference type="InterPro" id="IPR005983">
    <property type="entry name" value="K_chnl_volt-dep_bsu_KCNAB"/>
</dbReference>
<keyword evidence="9" id="KW-0521">NADP</keyword>
<dbReference type="PANTHER" id="PTHR43150">
    <property type="entry name" value="HYPERKINETIC, ISOFORM M"/>
    <property type="match status" value="1"/>
</dbReference>
<keyword evidence="20" id="KW-1185">Reference proteome</keyword>